<accession>A1C479</accession>
<feature type="compositionally biased region" description="Polar residues" evidence="1">
    <location>
        <begin position="576"/>
        <end position="596"/>
    </location>
</feature>
<dbReference type="OMA" id="MKRWTRH"/>
<feature type="region of interest" description="Disordered" evidence="1">
    <location>
        <begin position="575"/>
        <end position="633"/>
    </location>
</feature>
<protein>
    <submittedName>
        <fullName evidence="2">Uncharacterized protein</fullName>
    </submittedName>
</protein>
<evidence type="ECO:0000256" key="1">
    <source>
        <dbReference type="SAM" id="MobiDB-lite"/>
    </source>
</evidence>
<dbReference type="OrthoDB" id="10265971at2759"/>
<dbReference type="VEuPathDB" id="FungiDB:ACLA_058810"/>
<feature type="region of interest" description="Disordered" evidence="1">
    <location>
        <begin position="711"/>
        <end position="748"/>
    </location>
</feature>
<gene>
    <name evidence="2" type="ORF">ACLA_058810</name>
</gene>
<dbReference type="EMBL" id="DS026990">
    <property type="protein sequence ID" value="EAW15219.1"/>
    <property type="molecule type" value="Genomic_DNA"/>
</dbReference>
<name>A1C479_ASPCL</name>
<organism evidence="2 3">
    <name type="scientific">Aspergillus clavatus (strain ATCC 1007 / CBS 513.65 / DSM 816 / NCTC 3887 / NRRL 1 / QM 1276 / 107)</name>
    <dbReference type="NCBI Taxonomy" id="344612"/>
    <lineage>
        <taxon>Eukaryota</taxon>
        <taxon>Fungi</taxon>
        <taxon>Dikarya</taxon>
        <taxon>Ascomycota</taxon>
        <taxon>Pezizomycotina</taxon>
        <taxon>Eurotiomycetes</taxon>
        <taxon>Eurotiomycetidae</taxon>
        <taxon>Eurotiales</taxon>
        <taxon>Aspergillaceae</taxon>
        <taxon>Aspergillus</taxon>
        <taxon>Aspergillus subgen. Fumigati</taxon>
    </lineage>
</organism>
<evidence type="ECO:0000313" key="3">
    <source>
        <dbReference type="Proteomes" id="UP000006701"/>
    </source>
</evidence>
<feature type="compositionally biased region" description="Basic and acidic residues" evidence="1">
    <location>
        <begin position="390"/>
        <end position="403"/>
    </location>
</feature>
<proteinExistence type="predicted"/>
<reference evidence="2 3" key="1">
    <citation type="journal article" date="2008" name="PLoS Genet.">
        <title>Genomic islands in the pathogenic filamentous fungus Aspergillus fumigatus.</title>
        <authorList>
            <person name="Fedorova N.D."/>
            <person name="Khaldi N."/>
            <person name="Joardar V.S."/>
            <person name="Maiti R."/>
            <person name="Amedeo P."/>
            <person name="Anderson M.J."/>
            <person name="Crabtree J."/>
            <person name="Silva J.C."/>
            <person name="Badger J.H."/>
            <person name="Albarraq A."/>
            <person name="Angiuoli S."/>
            <person name="Bussey H."/>
            <person name="Bowyer P."/>
            <person name="Cotty P.J."/>
            <person name="Dyer P.S."/>
            <person name="Egan A."/>
            <person name="Galens K."/>
            <person name="Fraser-Liggett C.M."/>
            <person name="Haas B.J."/>
            <person name="Inman J.M."/>
            <person name="Kent R."/>
            <person name="Lemieux S."/>
            <person name="Malavazi I."/>
            <person name="Orvis J."/>
            <person name="Roemer T."/>
            <person name="Ronning C.M."/>
            <person name="Sundaram J.P."/>
            <person name="Sutton G."/>
            <person name="Turner G."/>
            <person name="Venter J.C."/>
            <person name="White O.R."/>
            <person name="Whitty B.R."/>
            <person name="Youngman P."/>
            <person name="Wolfe K.H."/>
            <person name="Goldman G.H."/>
            <person name="Wortman J.R."/>
            <person name="Jiang B."/>
            <person name="Denning D.W."/>
            <person name="Nierman W.C."/>
        </authorList>
    </citation>
    <scope>NUCLEOTIDE SEQUENCE [LARGE SCALE GENOMIC DNA]</scope>
    <source>
        <strain evidence="3">ATCC 1007 / CBS 513.65 / DSM 816 / NCTC 3887 / NRRL 1</strain>
    </source>
</reference>
<dbReference type="STRING" id="344612.A1C479"/>
<keyword evidence="3" id="KW-1185">Reference proteome</keyword>
<dbReference type="AlphaFoldDB" id="A1C479"/>
<dbReference type="HOGENOM" id="CLU_007640_0_0_1"/>
<dbReference type="eggNOG" id="ENOG502SD2N">
    <property type="taxonomic scope" value="Eukaryota"/>
</dbReference>
<feature type="compositionally biased region" description="Polar residues" evidence="1">
    <location>
        <begin position="714"/>
        <end position="733"/>
    </location>
</feature>
<feature type="compositionally biased region" description="Polar residues" evidence="1">
    <location>
        <begin position="620"/>
        <end position="629"/>
    </location>
</feature>
<sequence>MATKQRLTLASMWAFEDIGALVVRGVAESLASKIASIYSNFIEEQKIKDLLDMPRICQLEVPAVQDEGTVPLDVTPEKSQGASLLALDDESDEELIPISRDRITKSWLSSNGGLGCFSNDFQDVLLDVSTATGTEIAISGEFQGIQVYGTSSDVDDALAKLSNVEKSLSLLLTPSITNILVVHYKDEDRFRIQSYCSLNPNAPCRVLADPNMNATTDFGEMSVTVLLSFDDESQTLVVPSNFLNPPHGNAETGQSRIWSDFTFQEIGKGDEFFDIDSIFENTPADPHSIISGIAPPHPFLTAEKAKQVNQWVVEGAAIESDEPELEPVSAEYENEIEPQCERKAGLPILSQSITPHTPETVPVNKRPPGIKTRRAAMVASNASPPLEPPPKNDTKPTGDKFNEVDATPRKRWKMKYTPDVDQVAPKDNKELTRGPNFEDMLELSSDSWWPTTAHTPKKEVRLPVNFDAGKYGLNRSQRQTIGDTKNSPSLRRILPSTLKKRSSNLNPLVDVFLPASHSVTSTLPPFSFSQPALIPQDSVPTTMSNQIDICLEHKFDLNTSTSSMRSLAITDLRSHVSPTEATSNDSASDPTSNNTNRFHDQKNRLASLKQSLNERREQTPIPTGSNRPHISQRDIHRLLVNEKVAELEGAQKHHERQASDEINSREFFYTMGHKTEKRRNKGKNKAEIKAKRQATLEDAWGMMKRPSKKLLTEAPQTPASLEETTQGSTTSTVKVADGDNGHSQKTADTSISQDIMRLYLALKPTLEVAEYFPGTLSLEVQIGLILIPLLPKTCSEGSMISFKEWTKIFQPRSGIPAPTTKFISRVTTSGHDIDHIVDLKTPASEGKHRIFEQEYSEYSVFYEFYCRTKAAQLLIVTVDEHGKFTIKKPTSTLGAVNLHFPRQIWDARVILNGVTTGNAIVGPEFEEAVRYLVNHLWVQPNRSLPWIFTRLPPGNDIVVEKVLMKRWTRHRFMRPSTGPTHSDQDLFLQVMEIQDLSIGSSQSDDHVVTAHCASLSEMAEAGRQWYEISLISPAVEAILRANVDNEVGERTDEWRSPDLLGRDATLLDKLTDDPSTMTTTLSPVAKAIGAAGLGDLLRLAKTVVEKIDAIGYWNYGPSADALRMAAVNGSLAAMKTLRGTAIVSSGTLQNERKSLDFADLESIKEVGSVMTSAMVKKSSAESSAKEKEQLEIDYW</sequence>
<feature type="region of interest" description="Disordered" evidence="1">
    <location>
        <begin position="379"/>
        <end position="403"/>
    </location>
</feature>
<dbReference type="RefSeq" id="XP_001276645.1">
    <property type="nucleotide sequence ID" value="XM_001276644.1"/>
</dbReference>
<dbReference type="KEGG" id="act:ACLA_058810"/>
<evidence type="ECO:0000313" key="2">
    <source>
        <dbReference type="EMBL" id="EAW15219.1"/>
    </source>
</evidence>
<dbReference type="Proteomes" id="UP000006701">
    <property type="component" value="Unassembled WGS sequence"/>
</dbReference>
<dbReference type="GeneID" id="4708743"/>